<dbReference type="EMBL" id="SNXZ01000008">
    <property type="protein sequence ID" value="TDP91866.1"/>
    <property type="molecule type" value="Genomic_DNA"/>
</dbReference>
<organism evidence="1 2">
    <name type="scientific">Labedaea rhizosphaerae</name>
    <dbReference type="NCBI Taxonomy" id="598644"/>
    <lineage>
        <taxon>Bacteria</taxon>
        <taxon>Bacillati</taxon>
        <taxon>Actinomycetota</taxon>
        <taxon>Actinomycetes</taxon>
        <taxon>Pseudonocardiales</taxon>
        <taxon>Pseudonocardiaceae</taxon>
        <taxon>Labedaea</taxon>
    </lineage>
</organism>
<keyword evidence="2" id="KW-1185">Reference proteome</keyword>
<comment type="caution">
    <text evidence="1">The sequence shown here is derived from an EMBL/GenBank/DDBJ whole genome shotgun (WGS) entry which is preliminary data.</text>
</comment>
<evidence type="ECO:0000313" key="2">
    <source>
        <dbReference type="Proteomes" id="UP000295444"/>
    </source>
</evidence>
<name>A0A4R6RZX3_LABRH</name>
<evidence type="ECO:0008006" key="3">
    <source>
        <dbReference type="Google" id="ProtNLM"/>
    </source>
</evidence>
<gene>
    <name evidence="1" type="ORF">EV186_10876</name>
</gene>
<evidence type="ECO:0000313" key="1">
    <source>
        <dbReference type="EMBL" id="TDP91866.1"/>
    </source>
</evidence>
<dbReference type="AlphaFoldDB" id="A0A4R6RZX3"/>
<protein>
    <recommendedName>
        <fullName evidence="3">Excreted virulence factor EspC (Type VII ESX diderm)</fullName>
    </recommendedName>
</protein>
<accession>A0A4R6RZX3</accession>
<sequence length="110" mass="11279">MSGFELDVAALRKIANDDLPSVASTLNTQAAAMVGLERMTGTINGSVDGSTAAFGTMVPAAGQVGWFYNAMMDALAHVGMALGESVSTASGRLKVIADNYEHVDRAVAGD</sequence>
<dbReference type="Proteomes" id="UP000295444">
    <property type="component" value="Unassembled WGS sequence"/>
</dbReference>
<reference evidence="1 2" key="1">
    <citation type="submission" date="2019-03" db="EMBL/GenBank/DDBJ databases">
        <title>Genomic Encyclopedia of Type Strains, Phase IV (KMG-IV): sequencing the most valuable type-strain genomes for metagenomic binning, comparative biology and taxonomic classification.</title>
        <authorList>
            <person name="Goeker M."/>
        </authorList>
    </citation>
    <scope>NUCLEOTIDE SEQUENCE [LARGE SCALE GENOMIC DNA]</scope>
    <source>
        <strain evidence="1 2">DSM 45361</strain>
    </source>
</reference>
<proteinExistence type="predicted"/>
<dbReference type="RefSeq" id="WP_133853448.1">
    <property type="nucleotide sequence ID" value="NZ_SNXZ01000008.1"/>
</dbReference>